<reference evidence="1 2" key="2">
    <citation type="journal article" date="2022" name="Mol. Ecol. Resour.">
        <title>The genomes of chicory, endive, great burdock and yacon provide insights into Asteraceae paleo-polyploidization history and plant inulin production.</title>
        <authorList>
            <person name="Fan W."/>
            <person name="Wang S."/>
            <person name="Wang H."/>
            <person name="Wang A."/>
            <person name="Jiang F."/>
            <person name="Liu H."/>
            <person name="Zhao H."/>
            <person name="Xu D."/>
            <person name="Zhang Y."/>
        </authorList>
    </citation>
    <scope>NUCLEOTIDE SEQUENCE [LARGE SCALE GENOMIC DNA]</scope>
    <source>
        <strain evidence="2">cv. Niubang</strain>
    </source>
</reference>
<accession>A0ACB9BCQ6</accession>
<dbReference type="Proteomes" id="UP001055879">
    <property type="component" value="Linkage Group LG06"/>
</dbReference>
<reference evidence="2" key="1">
    <citation type="journal article" date="2022" name="Mol. Ecol. Resour.">
        <title>The genomes of chicory, endive, great burdock and yacon provide insights into Asteraceae palaeo-polyploidization history and plant inulin production.</title>
        <authorList>
            <person name="Fan W."/>
            <person name="Wang S."/>
            <person name="Wang H."/>
            <person name="Wang A."/>
            <person name="Jiang F."/>
            <person name="Liu H."/>
            <person name="Zhao H."/>
            <person name="Xu D."/>
            <person name="Zhang Y."/>
        </authorList>
    </citation>
    <scope>NUCLEOTIDE SEQUENCE [LARGE SCALE GENOMIC DNA]</scope>
    <source>
        <strain evidence="2">cv. Niubang</strain>
    </source>
</reference>
<gene>
    <name evidence="1" type="ORF">L6452_19337</name>
</gene>
<evidence type="ECO:0000313" key="2">
    <source>
        <dbReference type="Proteomes" id="UP001055879"/>
    </source>
</evidence>
<protein>
    <submittedName>
        <fullName evidence="1">Uncharacterized protein</fullName>
    </submittedName>
</protein>
<name>A0ACB9BCQ6_ARCLA</name>
<dbReference type="EMBL" id="CM042052">
    <property type="protein sequence ID" value="KAI3718465.1"/>
    <property type="molecule type" value="Genomic_DNA"/>
</dbReference>
<evidence type="ECO:0000313" key="1">
    <source>
        <dbReference type="EMBL" id="KAI3718465.1"/>
    </source>
</evidence>
<keyword evidence="2" id="KW-1185">Reference proteome</keyword>
<comment type="caution">
    <text evidence="1">The sequence shown here is derived from an EMBL/GenBank/DDBJ whole genome shotgun (WGS) entry which is preliminary data.</text>
</comment>
<proteinExistence type="predicted"/>
<sequence length="86" mass="8606">MGSGPWRRCFQVFITVVGLRNHIMGLHLDLTLLVVVVDLHLDLTLLVVAPTVMVAPTVAISVSSEGISGGGSGGGGDGGGSGGCGY</sequence>
<organism evidence="1 2">
    <name type="scientific">Arctium lappa</name>
    <name type="common">Greater burdock</name>
    <name type="synonym">Lappa major</name>
    <dbReference type="NCBI Taxonomy" id="4217"/>
    <lineage>
        <taxon>Eukaryota</taxon>
        <taxon>Viridiplantae</taxon>
        <taxon>Streptophyta</taxon>
        <taxon>Embryophyta</taxon>
        <taxon>Tracheophyta</taxon>
        <taxon>Spermatophyta</taxon>
        <taxon>Magnoliopsida</taxon>
        <taxon>eudicotyledons</taxon>
        <taxon>Gunneridae</taxon>
        <taxon>Pentapetalae</taxon>
        <taxon>asterids</taxon>
        <taxon>campanulids</taxon>
        <taxon>Asterales</taxon>
        <taxon>Asteraceae</taxon>
        <taxon>Carduoideae</taxon>
        <taxon>Cardueae</taxon>
        <taxon>Arctiinae</taxon>
        <taxon>Arctium</taxon>
    </lineage>
</organism>